<name>A0A919J0P2_9ACTN</name>
<organism evidence="3 4">
    <name type="scientific">Paractinoplanes ferrugineus</name>
    <dbReference type="NCBI Taxonomy" id="113564"/>
    <lineage>
        <taxon>Bacteria</taxon>
        <taxon>Bacillati</taxon>
        <taxon>Actinomycetota</taxon>
        <taxon>Actinomycetes</taxon>
        <taxon>Micromonosporales</taxon>
        <taxon>Micromonosporaceae</taxon>
        <taxon>Paractinoplanes</taxon>
    </lineage>
</organism>
<evidence type="ECO:0000256" key="1">
    <source>
        <dbReference type="SAM" id="MobiDB-lite"/>
    </source>
</evidence>
<feature type="transmembrane region" description="Helical" evidence="2">
    <location>
        <begin position="6"/>
        <end position="29"/>
    </location>
</feature>
<keyword evidence="2" id="KW-1133">Transmembrane helix</keyword>
<proteinExistence type="predicted"/>
<keyword evidence="2" id="KW-0812">Transmembrane</keyword>
<dbReference type="Proteomes" id="UP000598174">
    <property type="component" value="Unassembled WGS sequence"/>
</dbReference>
<accession>A0A919J0P2</accession>
<evidence type="ECO:0000313" key="3">
    <source>
        <dbReference type="EMBL" id="GIE11337.1"/>
    </source>
</evidence>
<keyword evidence="4" id="KW-1185">Reference proteome</keyword>
<feature type="transmembrane region" description="Helical" evidence="2">
    <location>
        <begin position="36"/>
        <end position="56"/>
    </location>
</feature>
<dbReference type="EMBL" id="BOMM01000028">
    <property type="protein sequence ID" value="GIE11337.1"/>
    <property type="molecule type" value="Genomic_DNA"/>
</dbReference>
<protein>
    <submittedName>
        <fullName evidence="3">Uncharacterized protein</fullName>
    </submittedName>
</protein>
<comment type="caution">
    <text evidence="3">The sequence shown here is derived from an EMBL/GenBank/DDBJ whole genome shotgun (WGS) entry which is preliminary data.</text>
</comment>
<feature type="transmembrane region" description="Helical" evidence="2">
    <location>
        <begin position="62"/>
        <end position="79"/>
    </location>
</feature>
<sequence length="140" mass="14456">MSDGAFYGYIALLFVSAILLAVLGLAGFGQSKGARIFDGIAAVAFLAYSVYLLAFFEGGEVRIFFYAFAVPVLAVIQMVKARKARAEEIQAAHPAYAGQPMAPAGHPAQPPAQYGQPGAQPGAHPGAQPAGQPGAVPPQQ</sequence>
<evidence type="ECO:0000313" key="4">
    <source>
        <dbReference type="Proteomes" id="UP000598174"/>
    </source>
</evidence>
<evidence type="ECO:0000256" key="2">
    <source>
        <dbReference type="SAM" id="Phobius"/>
    </source>
</evidence>
<keyword evidence="2" id="KW-0472">Membrane</keyword>
<dbReference type="RefSeq" id="WP_203817873.1">
    <property type="nucleotide sequence ID" value="NZ_BAAABP010000058.1"/>
</dbReference>
<feature type="region of interest" description="Disordered" evidence="1">
    <location>
        <begin position="97"/>
        <end position="140"/>
    </location>
</feature>
<feature type="compositionally biased region" description="Low complexity" evidence="1">
    <location>
        <begin position="97"/>
        <end position="134"/>
    </location>
</feature>
<reference evidence="3" key="1">
    <citation type="submission" date="2021-01" db="EMBL/GenBank/DDBJ databases">
        <title>Whole genome shotgun sequence of Actinoplanes ferrugineus NBRC 15555.</title>
        <authorList>
            <person name="Komaki H."/>
            <person name="Tamura T."/>
        </authorList>
    </citation>
    <scope>NUCLEOTIDE SEQUENCE</scope>
    <source>
        <strain evidence="3">NBRC 15555</strain>
    </source>
</reference>
<dbReference type="AlphaFoldDB" id="A0A919J0P2"/>
<gene>
    <name evidence="3" type="ORF">Afe05nite_31770</name>
</gene>